<accession>A0A1C6XCQ7</accession>
<dbReference type="InterPro" id="IPR033121">
    <property type="entry name" value="PEPTIDASE_A1"/>
</dbReference>
<dbReference type="InterPro" id="IPR021109">
    <property type="entry name" value="Peptidase_aspartic_dom_sf"/>
</dbReference>
<evidence type="ECO:0000256" key="5">
    <source>
        <dbReference type="RuleBase" id="RU000454"/>
    </source>
</evidence>
<proteinExistence type="inferred from homology"/>
<evidence type="ECO:0000256" key="3">
    <source>
        <dbReference type="ARBA" id="ARBA00022750"/>
    </source>
</evidence>
<dbReference type="GO" id="GO:0004190">
    <property type="term" value="F:aspartic-type endopeptidase activity"/>
    <property type="evidence" value="ECO:0007669"/>
    <property type="project" value="UniProtKB-KW"/>
</dbReference>
<dbReference type="EMBL" id="LT608184">
    <property type="protein sequence ID" value="SCM01517.1"/>
    <property type="molecule type" value="Genomic_DNA"/>
</dbReference>
<evidence type="ECO:0000256" key="4">
    <source>
        <dbReference type="ARBA" id="ARBA00022801"/>
    </source>
</evidence>
<protein>
    <submittedName>
        <fullName evidence="8">Plasmepsin VI, putative</fullName>
    </submittedName>
</protein>
<dbReference type="PANTHER" id="PTHR47966">
    <property type="entry name" value="BETA-SITE APP-CLEAVING ENZYME, ISOFORM A-RELATED"/>
    <property type="match status" value="1"/>
</dbReference>
<sequence length="369" mass="42359">MPNFRIMSYLFFYLSFLLFFEIITIFHVSSIRISTVLKNDDNKKKNFNTPLVEENKKYLFNEIKLNNRFKNDIKGYIQNINNFHSIIESKIPNSLLYVHEDLINFHNSQFIGDIEIGNPPQSFKVVFDTGSSNFAIPSTKCVKGGCTLHNKFDAKKSRTFMSNLKNKKESIYTYVQNLLQQNIFSFYVPKELEKPGAITFGRANSKYAVEGEKIEWFPVISMYFWEINLLGILLPDKNFEICSNKKCRAAIDTGSSLLTGPSSLMQPLIENINLEKDCSNISSLPIISFVLKNVEGKTVTLDFTPDDYILQENSEEDNSSQCVIGLMSLDIPPPRGPIFIFGNVFIRKYYTIFDNDHKLVGVVKSNHDF</sequence>
<reference evidence="8 9" key="1">
    <citation type="submission" date="2016-08" db="EMBL/GenBank/DDBJ databases">
        <authorList>
            <consortium name="Pathogen Informatics"/>
        </authorList>
    </citation>
    <scope>NUCLEOTIDE SEQUENCE [LARGE SCALE GENOMIC DNA]</scope>
    <source>
        <strain evidence="8 9">DS</strain>
    </source>
</reference>
<organism evidence="8 9">
    <name type="scientific">Plasmodium chabaudi adami</name>
    <dbReference type="NCBI Taxonomy" id="5826"/>
    <lineage>
        <taxon>Eukaryota</taxon>
        <taxon>Sar</taxon>
        <taxon>Alveolata</taxon>
        <taxon>Apicomplexa</taxon>
        <taxon>Aconoidasida</taxon>
        <taxon>Haemosporida</taxon>
        <taxon>Plasmodiidae</taxon>
        <taxon>Plasmodium</taxon>
        <taxon>Plasmodium (Vinckeia)</taxon>
    </lineage>
</organism>
<gene>
    <name evidence="8" type="ORF">PCHDS_000058300</name>
</gene>
<dbReference type="Pfam" id="PF00026">
    <property type="entry name" value="Asp"/>
    <property type="match status" value="2"/>
</dbReference>
<keyword evidence="6" id="KW-0472">Membrane</keyword>
<keyword evidence="3 5" id="KW-0064">Aspartyl protease</keyword>
<evidence type="ECO:0000313" key="8">
    <source>
        <dbReference type="EMBL" id="SCM01517.1"/>
    </source>
</evidence>
<dbReference type="AlphaFoldDB" id="A0A1C6XCQ7"/>
<dbReference type="SUPFAM" id="SSF50630">
    <property type="entry name" value="Acid proteases"/>
    <property type="match status" value="1"/>
</dbReference>
<evidence type="ECO:0000256" key="6">
    <source>
        <dbReference type="SAM" id="Phobius"/>
    </source>
</evidence>
<dbReference type="PANTHER" id="PTHR47966:SF51">
    <property type="entry name" value="BETA-SITE APP-CLEAVING ENZYME, ISOFORM A-RELATED"/>
    <property type="match status" value="1"/>
</dbReference>
<dbReference type="InterPro" id="IPR001461">
    <property type="entry name" value="Aspartic_peptidase_A1"/>
</dbReference>
<evidence type="ECO:0000256" key="2">
    <source>
        <dbReference type="ARBA" id="ARBA00022670"/>
    </source>
</evidence>
<comment type="similarity">
    <text evidence="1 5">Belongs to the peptidase A1 family.</text>
</comment>
<evidence type="ECO:0000256" key="1">
    <source>
        <dbReference type="ARBA" id="ARBA00007447"/>
    </source>
</evidence>
<dbReference type="PROSITE" id="PS51767">
    <property type="entry name" value="PEPTIDASE_A1"/>
    <property type="match status" value="1"/>
</dbReference>
<dbReference type="PROSITE" id="PS00141">
    <property type="entry name" value="ASP_PROTEASE"/>
    <property type="match status" value="2"/>
</dbReference>
<keyword evidence="6" id="KW-1133">Transmembrane helix</keyword>
<keyword evidence="2 5" id="KW-0645">Protease</keyword>
<dbReference type="Gene3D" id="2.40.70.10">
    <property type="entry name" value="Acid Proteases"/>
    <property type="match status" value="2"/>
</dbReference>
<evidence type="ECO:0000313" key="9">
    <source>
        <dbReference type="Proteomes" id="UP000507536"/>
    </source>
</evidence>
<evidence type="ECO:0000259" key="7">
    <source>
        <dbReference type="PROSITE" id="PS51767"/>
    </source>
</evidence>
<dbReference type="InterPro" id="IPR001969">
    <property type="entry name" value="Aspartic_peptidase_AS"/>
</dbReference>
<feature type="transmembrane region" description="Helical" evidence="6">
    <location>
        <begin position="6"/>
        <end position="28"/>
    </location>
</feature>
<keyword evidence="6" id="KW-0812">Transmembrane</keyword>
<feature type="domain" description="Peptidase A1" evidence="7">
    <location>
        <begin position="1"/>
        <end position="363"/>
    </location>
</feature>
<keyword evidence="4 5" id="KW-0378">Hydrolase</keyword>
<dbReference type="GO" id="GO:0006508">
    <property type="term" value="P:proteolysis"/>
    <property type="evidence" value="ECO:0007669"/>
    <property type="project" value="UniProtKB-KW"/>
</dbReference>
<name>A0A1C6XCQ7_PLACE</name>
<dbReference type="PRINTS" id="PR00792">
    <property type="entry name" value="PEPSIN"/>
</dbReference>
<dbReference type="Proteomes" id="UP000507536">
    <property type="component" value="Chromosome 4"/>
</dbReference>